<proteinExistence type="inferred from homology"/>
<evidence type="ECO:0000256" key="2">
    <source>
        <dbReference type="ARBA" id="ARBA00010973"/>
    </source>
</evidence>
<evidence type="ECO:0000313" key="7">
    <source>
        <dbReference type="Proteomes" id="UP001321492"/>
    </source>
</evidence>
<dbReference type="Gene3D" id="3.20.20.370">
    <property type="entry name" value="Glycoside hydrolase/deacetylase"/>
    <property type="match status" value="1"/>
</dbReference>
<reference evidence="6 7" key="1">
    <citation type="submission" date="2023-05" db="EMBL/GenBank/DDBJ databases">
        <title>Chelatococcus sp. nov., a moderately thermophilic bacterium isolated from hot spring microbial mat.</title>
        <authorList>
            <person name="Hu C.-J."/>
            <person name="Li W.-J."/>
        </authorList>
    </citation>
    <scope>NUCLEOTIDE SEQUENCE [LARGE SCALE GENOMIC DNA]</scope>
    <source>
        <strain evidence="6 7">SYSU G07232</strain>
    </source>
</reference>
<dbReference type="CDD" id="cd10938">
    <property type="entry name" value="CE4_HpPgdA_like"/>
    <property type="match status" value="1"/>
</dbReference>
<keyword evidence="7" id="KW-1185">Reference proteome</keyword>
<name>A0ABT7AKU2_9HYPH</name>
<dbReference type="SUPFAM" id="SSF88713">
    <property type="entry name" value="Glycoside hydrolase/deacetylase"/>
    <property type="match status" value="1"/>
</dbReference>
<comment type="function">
    <text evidence="1">Is involved in generating a small heat-stable compound (Nod), an acylated oligomer of N-acetylglucosamine, that stimulates mitosis in various plant protoplasts.</text>
</comment>
<comment type="caution">
    <text evidence="6">The sequence shown here is derived from an EMBL/GenBank/DDBJ whole genome shotgun (WGS) entry which is preliminary data.</text>
</comment>
<evidence type="ECO:0000313" key="6">
    <source>
        <dbReference type="EMBL" id="MDJ1159592.1"/>
    </source>
</evidence>
<dbReference type="PROSITE" id="PS51677">
    <property type="entry name" value="NODB"/>
    <property type="match status" value="1"/>
</dbReference>
<dbReference type="InterPro" id="IPR002509">
    <property type="entry name" value="NODB_dom"/>
</dbReference>
<dbReference type="Proteomes" id="UP001321492">
    <property type="component" value="Unassembled WGS sequence"/>
</dbReference>
<evidence type="ECO:0000256" key="3">
    <source>
        <dbReference type="ARBA" id="ARBA00020071"/>
    </source>
</evidence>
<evidence type="ECO:0000256" key="4">
    <source>
        <dbReference type="ARBA" id="ARBA00032976"/>
    </source>
</evidence>
<dbReference type="PANTHER" id="PTHR47561:SF1">
    <property type="entry name" value="POLYSACCHARIDE DEACETYLASE FAMILY PROTEIN (AFU_ORTHOLOGUE AFUA_6G05030)"/>
    <property type="match status" value="1"/>
</dbReference>
<dbReference type="PANTHER" id="PTHR47561">
    <property type="entry name" value="POLYSACCHARIDE DEACETYLASE FAMILY PROTEIN (AFU_ORTHOLOGUE AFUA_6G05030)"/>
    <property type="match status" value="1"/>
</dbReference>
<accession>A0ABT7AKU2</accession>
<evidence type="ECO:0000259" key="5">
    <source>
        <dbReference type="PROSITE" id="PS51677"/>
    </source>
</evidence>
<dbReference type="EMBL" id="JASJEV010000011">
    <property type="protein sequence ID" value="MDJ1159592.1"/>
    <property type="molecule type" value="Genomic_DNA"/>
</dbReference>
<organism evidence="6 7">
    <name type="scientific">Chelatococcus albus</name>
    <dbReference type="NCBI Taxonomy" id="3047466"/>
    <lineage>
        <taxon>Bacteria</taxon>
        <taxon>Pseudomonadati</taxon>
        <taxon>Pseudomonadota</taxon>
        <taxon>Alphaproteobacteria</taxon>
        <taxon>Hyphomicrobiales</taxon>
        <taxon>Chelatococcaceae</taxon>
        <taxon>Chelatococcus</taxon>
    </lineage>
</organism>
<dbReference type="InterPro" id="IPR011330">
    <property type="entry name" value="Glyco_hydro/deAcase_b/a-brl"/>
</dbReference>
<evidence type="ECO:0000256" key="1">
    <source>
        <dbReference type="ARBA" id="ARBA00003236"/>
    </source>
</evidence>
<comment type="similarity">
    <text evidence="2">Belongs to the polysaccharide deacetylase family.</text>
</comment>
<feature type="domain" description="NodB homology" evidence="5">
    <location>
        <begin position="32"/>
        <end position="255"/>
    </location>
</feature>
<gene>
    <name evidence="6" type="ORF">QNA08_15310</name>
</gene>
<protein>
    <recommendedName>
        <fullName evidence="3">Chitooligosaccharide deacetylase</fullName>
    </recommendedName>
    <alternativeName>
        <fullName evidence="4">Nodulation protein B</fullName>
    </alternativeName>
</protein>
<sequence length="273" mass="31232">MPLTSKGFPLFLTFDLDAETMWTARDPANAGRPIVMSQGAYGWKVGIWRVLDLLDRYGIKSTFFIPGLVIEQRPEVVEAILARGHEIAHHSYSHAWIVNLTPDEEREEMARGFEVIRRATGRAPRGWRSPAAEFSAITMSLLVEYGFDYSSNFFDDDAPYLHRHDGRRTRLVELPFRWALDDAPFFQYAITLPGRTLQPPSAVIETWIGEFDALYAEDRMMMVAMHPEIIGQPSRLVVLESLIKHALKHPNVWMGRCDEIVDDMRPYLEGPPS</sequence>
<dbReference type="Pfam" id="PF01522">
    <property type="entry name" value="Polysacc_deac_1"/>
    <property type="match status" value="1"/>
</dbReference>
<dbReference type="InterPro" id="IPR037950">
    <property type="entry name" value="PgdA-like"/>
</dbReference>
<dbReference type="RefSeq" id="WP_283741594.1">
    <property type="nucleotide sequence ID" value="NZ_JASJEV010000011.1"/>
</dbReference>